<dbReference type="PANTHER" id="PTHR30627">
    <property type="entry name" value="PEPTIDOGLYCAN D,D-TRANSPEPTIDASE"/>
    <property type="match status" value="1"/>
</dbReference>
<keyword evidence="7" id="KW-0131">Cell cycle</keyword>
<dbReference type="SUPFAM" id="SSF56601">
    <property type="entry name" value="beta-lactamase/transpeptidase-like"/>
    <property type="match status" value="1"/>
</dbReference>
<dbReference type="FunCoup" id="A0A420WL66">
    <property type="interactions" value="186"/>
</dbReference>
<keyword evidence="3 4" id="KW-0472">Membrane</keyword>
<evidence type="ECO:0000256" key="1">
    <source>
        <dbReference type="ARBA" id="ARBA00004370"/>
    </source>
</evidence>
<evidence type="ECO:0000259" key="6">
    <source>
        <dbReference type="Pfam" id="PF03717"/>
    </source>
</evidence>
<dbReference type="InterPro" id="IPR001460">
    <property type="entry name" value="PCN-bd_Tpept"/>
</dbReference>
<evidence type="ECO:0000256" key="2">
    <source>
        <dbReference type="ARBA" id="ARBA00022645"/>
    </source>
</evidence>
<keyword evidence="4" id="KW-0812">Transmembrane</keyword>
<dbReference type="Gene3D" id="3.40.710.10">
    <property type="entry name" value="DD-peptidase/beta-lactamase superfamily"/>
    <property type="match status" value="1"/>
</dbReference>
<evidence type="ECO:0000313" key="7">
    <source>
        <dbReference type="EMBL" id="RKQ71719.1"/>
    </source>
</evidence>
<evidence type="ECO:0000259" key="5">
    <source>
        <dbReference type="Pfam" id="PF00905"/>
    </source>
</evidence>
<dbReference type="PANTHER" id="PTHR30627:SF1">
    <property type="entry name" value="PEPTIDOGLYCAN D,D-TRANSPEPTIDASE FTSI"/>
    <property type="match status" value="1"/>
</dbReference>
<comment type="caution">
    <text evidence="7">The sequence shown here is derived from an EMBL/GenBank/DDBJ whole genome shotgun (WGS) entry which is preliminary data.</text>
</comment>
<dbReference type="Pfam" id="PF03717">
    <property type="entry name" value="PBP_dimer"/>
    <property type="match status" value="1"/>
</dbReference>
<dbReference type="InterPro" id="IPR036138">
    <property type="entry name" value="PBP_dimer_sf"/>
</dbReference>
<organism evidence="7 8">
    <name type="scientific">Litorimonas taeanensis</name>
    <dbReference type="NCBI Taxonomy" id="568099"/>
    <lineage>
        <taxon>Bacteria</taxon>
        <taxon>Pseudomonadati</taxon>
        <taxon>Pseudomonadota</taxon>
        <taxon>Alphaproteobacteria</taxon>
        <taxon>Maricaulales</taxon>
        <taxon>Robiginitomaculaceae</taxon>
    </lineage>
</organism>
<dbReference type="InterPro" id="IPR012338">
    <property type="entry name" value="Beta-lactam/transpept-like"/>
</dbReference>
<keyword evidence="2" id="KW-0645">Protease</keyword>
<feature type="domain" description="Penicillin-binding protein transpeptidase" evidence="5">
    <location>
        <begin position="230"/>
        <end position="523"/>
    </location>
</feature>
<evidence type="ECO:0000256" key="4">
    <source>
        <dbReference type="SAM" id="Phobius"/>
    </source>
</evidence>
<name>A0A420WL66_9PROT</name>
<dbReference type="Proteomes" id="UP000282211">
    <property type="component" value="Unassembled WGS sequence"/>
</dbReference>
<feature type="domain" description="Penicillin-binding protein dimerisation" evidence="6">
    <location>
        <begin position="67"/>
        <end position="179"/>
    </location>
</feature>
<keyword evidence="2" id="KW-0378">Hydrolase</keyword>
<evidence type="ECO:0000256" key="3">
    <source>
        <dbReference type="ARBA" id="ARBA00023136"/>
    </source>
</evidence>
<keyword evidence="4" id="KW-1133">Transmembrane helix</keyword>
<accession>A0A420WL66</accession>
<keyword evidence="8" id="KW-1185">Reference proteome</keyword>
<feature type="transmembrane region" description="Helical" evidence="4">
    <location>
        <begin position="33"/>
        <end position="54"/>
    </location>
</feature>
<dbReference type="GO" id="GO:0004180">
    <property type="term" value="F:carboxypeptidase activity"/>
    <property type="evidence" value="ECO:0007669"/>
    <property type="project" value="UniProtKB-KW"/>
</dbReference>
<proteinExistence type="predicted"/>
<dbReference type="GO" id="GO:0008658">
    <property type="term" value="F:penicillin binding"/>
    <property type="evidence" value="ECO:0007669"/>
    <property type="project" value="InterPro"/>
</dbReference>
<gene>
    <name evidence="7" type="ORF">DES40_1047</name>
</gene>
<dbReference type="SUPFAM" id="SSF56519">
    <property type="entry name" value="Penicillin binding protein dimerisation domain"/>
    <property type="match status" value="1"/>
</dbReference>
<dbReference type="Gene3D" id="3.90.1310.10">
    <property type="entry name" value="Penicillin-binding protein 2a (Domain 2)"/>
    <property type="match status" value="1"/>
</dbReference>
<dbReference type="InterPro" id="IPR005311">
    <property type="entry name" value="PBP_dimer"/>
</dbReference>
<keyword evidence="7" id="KW-0132">Cell division</keyword>
<sequence>MSKYSMLKTRTMQVEDDEFIAVSEGRIRIRIGVVAYLFVVSLVIVRLAEVSLFAPASEARIAPEAVTAFRADILDRRGELLATTLNVDSLYVVPSEVWNPKESAKKLAAIRPELDVDVLEERMSRKSKQYIRLDRGLTPKEKQDVFELGLPGLKFQKESKRVYPRGDLGAHLVGFTYASLDGASGVEKALNDRLTPEGAPPVALSLDMRAQYAMADVMESQIQHFKALSGAATLLDMKTGEIIALVSLPDFDPNTPSAITPKNGYNHAAMSTYEMGSVFKPLTMAMALEDGVADQKEYFPVQKPYNVLGKWIRDDHPSDVPLQMRGVLGESSNRGTAMIAQRIGAERQQFHLRNLGLLDRVPYELAESAHPQTQDNWGEMATVTISYGHGISVTPLALAVATGAMLNDGIYVTPTVLKRSAANPEMTRRVFRSDVSEDMRHMMRAVVTEGTGRKADIAGFGVMGKTGTAEKPSNGGYDQKRLVTSFVAAFPHSDPRYVLTVTFDEPQGLPETYNYATAGWNAAPTAGAIIERIGPMLEGARDIPQTALATQEALR</sequence>
<dbReference type="AlphaFoldDB" id="A0A420WL66"/>
<dbReference type="GO" id="GO:0005886">
    <property type="term" value="C:plasma membrane"/>
    <property type="evidence" value="ECO:0007669"/>
    <property type="project" value="TreeGrafter"/>
</dbReference>
<dbReference type="InterPro" id="IPR050515">
    <property type="entry name" value="Beta-lactam/transpept"/>
</dbReference>
<dbReference type="GO" id="GO:0071555">
    <property type="term" value="P:cell wall organization"/>
    <property type="evidence" value="ECO:0007669"/>
    <property type="project" value="TreeGrafter"/>
</dbReference>
<evidence type="ECO:0000313" key="8">
    <source>
        <dbReference type="Proteomes" id="UP000282211"/>
    </source>
</evidence>
<dbReference type="Gene3D" id="3.30.450.330">
    <property type="match status" value="1"/>
</dbReference>
<dbReference type="GO" id="GO:0051301">
    <property type="term" value="P:cell division"/>
    <property type="evidence" value="ECO:0007669"/>
    <property type="project" value="UniProtKB-KW"/>
</dbReference>
<dbReference type="RefSeq" id="WP_121099469.1">
    <property type="nucleotide sequence ID" value="NZ_RBII01000001.1"/>
</dbReference>
<protein>
    <submittedName>
        <fullName evidence="7">Cell division protein FtsI (Penicillin-binding protein 3)</fullName>
    </submittedName>
</protein>
<dbReference type="EMBL" id="RBII01000001">
    <property type="protein sequence ID" value="RKQ71719.1"/>
    <property type="molecule type" value="Genomic_DNA"/>
</dbReference>
<dbReference type="OrthoDB" id="9789078at2"/>
<dbReference type="InParanoid" id="A0A420WL66"/>
<reference evidence="7 8" key="1">
    <citation type="submission" date="2018-10" db="EMBL/GenBank/DDBJ databases">
        <title>Genomic Encyclopedia of Type Strains, Phase IV (KMG-IV): sequencing the most valuable type-strain genomes for metagenomic binning, comparative biology and taxonomic classification.</title>
        <authorList>
            <person name="Goeker M."/>
        </authorList>
    </citation>
    <scope>NUCLEOTIDE SEQUENCE [LARGE SCALE GENOMIC DNA]</scope>
    <source>
        <strain evidence="7 8">DSM 22008</strain>
    </source>
</reference>
<comment type="subcellular location">
    <subcellularLocation>
        <location evidence="1">Membrane</location>
    </subcellularLocation>
</comment>
<keyword evidence="2" id="KW-0121">Carboxypeptidase</keyword>
<dbReference type="Pfam" id="PF00905">
    <property type="entry name" value="Transpeptidase"/>
    <property type="match status" value="1"/>
</dbReference>